<dbReference type="CDD" id="cd00063">
    <property type="entry name" value="FN3"/>
    <property type="match status" value="1"/>
</dbReference>
<evidence type="ECO:0000259" key="2">
    <source>
        <dbReference type="Pfam" id="PF21294"/>
    </source>
</evidence>
<organism evidence="3">
    <name type="scientific">hydrothermal vent metagenome</name>
    <dbReference type="NCBI Taxonomy" id="652676"/>
    <lineage>
        <taxon>unclassified sequences</taxon>
        <taxon>metagenomes</taxon>
        <taxon>ecological metagenomes</taxon>
    </lineage>
</organism>
<dbReference type="Pfam" id="PF21294">
    <property type="entry name" value="Polysacc_lyase_14"/>
    <property type="match status" value="1"/>
</dbReference>
<dbReference type="InterPro" id="IPR013783">
    <property type="entry name" value="Ig-like_fold"/>
</dbReference>
<dbReference type="Gene3D" id="2.60.40.10">
    <property type="entry name" value="Immunoglobulins"/>
    <property type="match status" value="1"/>
</dbReference>
<evidence type="ECO:0000259" key="1">
    <source>
        <dbReference type="Pfam" id="PF06848"/>
    </source>
</evidence>
<sequence>MKKTAYLILFLILFFVISMQVTAVTPQASGGSAKSHWVEGTMGSDDGATRDYYNRGGRLAWDNYMGDWRDANNISQGNTPYASVTMVDDDTPEYIEWDVTALVQEWVDDTHPNQGLFLRPVTGSSTYNFYSREHAILSERPELVVTTSGTTTYASEADTFLDTSTYQGFGDADYLRVSGNNNSLIRFDLSGIATETAVTQATLRLFVYAEYGSGTEIGVFRSFQGHDEPPSDPVYGLSAQHPQDVGIGSHPDVHLFADFEAANWGDDWTYGTDASTLERVIVDAVRQFDPLQGQALRIKVPDGGNTGMNVGFDFADEVGYEPEEIYFRYYLRIAKDWQPLDGGKFPGISGTYGVAGWGGRPSDGTNGWSARGLFRLAPPAGNTLENMTPVGNYVYHADMTGSYGDNVLWQQDYRGYLEKNRWYSVEQYLKMNTPGQNDGIIRAWVDGRLAYEQTNWRWRDIDSLKIERIWMNVYHGGTAAVDQDIHLYIDNVVIADQYIGPMAPESLVLNATSADQSAHLTWAVNGTLPVTSTWQITYDGLAGDEPSPITGIPNAARDYTLTGLTNYTPYTIILNAMLDGSPIFTDTVTVMPTDIFIFLPIALKQ</sequence>
<dbReference type="PANTHER" id="PTHR40124">
    <property type="match status" value="1"/>
</dbReference>
<dbReference type="InterPro" id="IPR003961">
    <property type="entry name" value="FN3_dom"/>
</dbReference>
<dbReference type="InterPro" id="IPR010671">
    <property type="entry name" value="Disaggr-rel_dom"/>
</dbReference>
<evidence type="ECO:0000313" key="3">
    <source>
        <dbReference type="EMBL" id="VAW42932.1"/>
    </source>
</evidence>
<dbReference type="Pfam" id="PF06848">
    <property type="entry name" value="Disaggr_repeat"/>
    <property type="match status" value="1"/>
</dbReference>
<feature type="domain" description="Disaggregatase-related" evidence="1">
    <location>
        <begin position="52"/>
        <end position="145"/>
    </location>
</feature>
<reference evidence="3" key="1">
    <citation type="submission" date="2018-06" db="EMBL/GenBank/DDBJ databases">
        <authorList>
            <person name="Zhirakovskaya E."/>
        </authorList>
    </citation>
    <scope>NUCLEOTIDE SEQUENCE</scope>
</reference>
<gene>
    <name evidence="3" type="ORF">MNBD_CHLOROFLEXI01-3210</name>
</gene>
<proteinExistence type="predicted"/>
<protein>
    <recommendedName>
        <fullName evidence="4">Fibronectin type-III domain-containing protein</fullName>
    </recommendedName>
</protein>
<dbReference type="SUPFAM" id="SSF49265">
    <property type="entry name" value="Fibronectin type III"/>
    <property type="match status" value="1"/>
</dbReference>
<dbReference type="PANTHER" id="PTHR40124:SF1">
    <property type="entry name" value="DISAGGREGATASE RELATED REPEAT PROTEIN"/>
    <property type="match status" value="1"/>
</dbReference>
<dbReference type="NCBIfam" id="NF033679">
    <property type="entry name" value="DNRLRE_dom"/>
    <property type="match status" value="1"/>
</dbReference>
<dbReference type="InterPro" id="IPR048958">
    <property type="entry name" value="Polysacc_lyase_14"/>
</dbReference>
<feature type="domain" description="Polysaccharide lyase 14" evidence="2">
    <location>
        <begin position="295"/>
        <end position="479"/>
    </location>
</feature>
<evidence type="ECO:0008006" key="4">
    <source>
        <dbReference type="Google" id="ProtNLM"/>
    </source>
</evidence>
<dbReference type="InterPro" id="IPR036116">
    <property type="entry name" value="FN3_sf"/>
</dbReference>
<dbReference type="AlphaFoldDB" id="A0A3B0VV24"/>
<name>A0A3B0VV24_9ZZZZ</name>
<accession>A0A3B0VV24</accession>
<dbReference type="EMBL" id="UOEU01000985">
    <property type="protein sequence ID" value="VAW42932.1"/>
    <property type="molecule type" value="Genomic_DNA"/>
</dbReference>
<dbReference type="Gene3D" id="2.60.120.200">
    <property type="match status" value="1"/>
</dbReference>